<dbReference type="PANTHER" id="PTHR46079:SF2">
    <property type="entry name" value="FERM DOMAIN-CONTAINING PROTEIN"/>
    <property type="match status" value="1"/>
</dbReference>
<evidence type="ECO:0000256" key="3">
    <source>
        <dbReference type="ARBA" id="ARBA00023054"/>
    </source>
</evidence>
<dbReference type="GO" id="GO:0005737">
    <property type="term" value="C:cytoplasm"/>
    <property type="evidence" value="ECO:0007669"/>
    <property type="project" value="UniProtKB-SubCell"/>
</dbReference>
<dbReference type="Pfam" id="PF11819">
    <property type="entry name" value="CUPID"/>
    <property type="match status" value="1"/>
</dbReference>
<feature type="coiled-coil region" evidence="4">
    <location>
        <begin position="84"/>
        <end position="125"/>
    </location>
</feature>
<feature type="compositionally biased region" description="Polar residues" evidence="5">
    <location>
        <begin position="247"/>
        <end position="257"/>
    </location>
</feature>
<feature type="compositionally biased region" description="Basic and acidic residues" evidence="5">
    <location>
        <begin position="368"/>
        <end position="380"/>
    </location>
</feature>
<dbReference type="AlphaFoldDB" id="A0A0N5A8T7"/>
<reference evidence="8" key="1">
    <citation type="submission" date="2017-02" db="UniProtKB">
        <authorList>
            <consortium name="WormBaseParasite"/>
        </authorList>
    </citation>
    <scope>IDENTIFICATION</scope>
</reference>
<accession>A0A0N5A8T7</accession>
<feature type="compositionally biased region" description="Polar residues" evidence="5">
    <location>
        <begin position="381"/>
        <end position="390"/>
    </location>
</feature>
<name>A0A0N5A8T7_9BILA</name>
<feature type="compositionally biased region" description="Low complexity" evidence="5">
    <location>
        <begin position="316"/>
        <end position="332"/>
    </location>
</feature>
<dbReference type="InterPro" id="IPR047176">
    <property type="entry name" value="FRMD4A/B"/>
</dbReference>
<dbReference type="Proteomes" id="UP000046393">
    <property type="component" value="Unplaced"/>
</dbReference>
<proteinExistence type="predicted"/>
<dbReference type="PANTHER" id="PTHR46079">
    <property type="entry name" value="FERM DOMAIN-CONTAINING PROTEIN 4"/>
    <property type="match status" value="1"/>
</dbReference>
<dbReference type="WBParaSite" id="SMUV_0000049801-mRNA-1">
    <property type="protein sequence ID" value="SMUV_0000049801-mRNA-1"/>
    <property type="gene ID" value="SMUV_0000049801"/>
</dbReference>
<evidence type="ECO:0000259" key="6">
    <source>
        <dbReference type="Pfam" id="PF11819"/>
    </source>
</evidence>
<keyword evidence="3 4" id="KW-0175">Coiled coil</keyword>
<feature type="domain" description="Cytohesin Ubiquitin Protein Inducing" evidence="6">
    <location>
        <begin position="79"/>
        <end position="203"/>
    </location>
</feature>
<evidence type="ECO:0000256" key="5">
    <source>
        <dbReference type="SAM" id="MobiDB-lite"/>
    </source>
</evidence>
<dbReference type="STRING" id="451379.A0A0N5A8T7"/>
<sequence length="733" mass="81125">MMALPLTSNFQPNIGVDLRELGERLTRLICHSSIGSSLPSLSSLSSLNSGMPSAKVADGSCSSLPSLQAGFNRKTDQNILTINMEKSEEERKKDLELYKELKLRKNKLEEKLLEKLEELREVCIKEAEITGEMPKEIYKTLMPGEAEPKVKRRIGTSFTLSEDVFKKAIDTNDKLAMLETDVELHRKIVDAAKRLANDKTTNKSVRKKRQKDFLAARQKLTGLELRLSNLRLSVSKPDVSAAIDGSNNADWSGYSSHHQSKPSKLSVRTGGSLMAKSCPTTPRGSIPDVSKVGEYAKSEAEDDDDDIIHGEHSRCSQRNPSTSSSASSHYSSMLHRISNDASSVSSGLPPSPNRRPVSSALTKSRYHQNSDSRISVDEFNRQGTSGTSESAGHLPLYENIGYKSCASYKSSYRQTNFPTLNDMNQLKLRQRAHSEHNLPLQDTSYEVPNSNSAVVNEACEHSSNSSHSRDWNCRSVDQGLNRFDGLEQHRVQLPGEGMCKEYGSESPTINGYKPVRVLPNNFLRNPNNYLVRNQTLSSSYSFTDGLSTSSLDRRAIKNRYFLLINFVLMNELCLFIFYDLRQDSCSKLQNCQRLNEDSGKNHVEYDNLPGPSGSQLLSRLSPMSAPRITTTFPVAQTCGVNMSNSVESRYRCGNSSVKPLITCDTTSTVCSPVHRFPPPSYMSALKSTSGGSLILAAPPLTRVTSASTDPHMEALLDYYKDAAGRKGKTATIV</sequence>
<evidence type="ECO:0000313" key="8">
    <source>
        <dbReference type="WBParaSite" id="SMUV_0000049801-mRNA-1"/>
    </source>
</evidence>
<dbReference type="GO" id="GO:0090162">
    <property type="term" value="P:establishment of epithelial cell polarity"/>
    <property type="evidence" value="ECO:0007669"/>
    <property type="project" value="InterPro"/>
</dbReference>
<protein>
    <submittedName>
        <fullName evidence="8">DUF3338 domain-containing protein</fullName>
    </submittedName>
</protein>
<evidence type="ECO:0000256" key="2">
    <source>
        <dbReference type="ARBA" id="ARBA00022490"/>
    </source>
</evidence>
<dbReference type="InterPro" id="IPR021774">
    <property type="entry name" value="CUPID"/>
</dbReference>
<keyword evidence="7" id="KW-1185">Reference proteome</keyword>
<feature type="region of interest" description="Disordered" evidence="5">
    <location>
        <begin position="247"/>
        <end position="393"/>
    </location>
</feature>
<evidence type="ECO:0000256" key="1">
    <source>
        <dbReference type="ARBA" id="ARBA00004496"/>
    </source>
</evidence>
<feature type="compositionally biased region" description="Polar residues" evidence="5">
    <location>
        <begin position="339"/>
        <end position="348"/>
    </location>
</feature>
<evidence type="ECO:0000256" key="4">
    <source>
        <dbReference type="SAM" id="Coils"/>
    </source>
</evidence>
<evidence type="ECO:0000313" key="7">
    <source>
        <dbReference type="Proteomes" id="UP000046393"/>
    </source>
</evidence>
<comment type="subcellular location">
    <subcellularLocation>
        <location evidence="1">Cytoplasm</location>
    </subcellularLocation>
</comment>
<keyword evidence="2" id="KW-0963">Cytoplasm</keyword>
<organism evidence="7 8">
    <name type="scientific">Syphacia muris</name>
    <dbReference type="NCBI Taxonomy" id="451379"/>
    <lineage>
        <taxon>Eukaryota</taxon>
        <taxon>Metazoa</taxon>
        <taxon>Ecdysozoa</taxon>
        <taxon>Nematoda</taxon>
        <taxon>Chromadorea</taxon>
        <taxon>Rhabditida</taxon>
        <taxon>Spirurina</taxon>
        <taxon>Oxyuridomorpha</taxon>
        <taxon>Oxyuroidea</taxon>
        <taxon>Oxyuridae</taxon>
        <taxon>Syphacia</taxon>
    </lineage>
</organism>